<protein>
    <submittedName>
        <fullName evidence="2">Uncharacterized protein</fullName>
    </submittedName>
</protein>
<sequence length="232" mass="24587">MIPILLSVIVLNFYDIVLSLQISQLDFNKTFILPADSGGNNHQTTMFLPLSLSPPRLNHSSSAVSVQRSSHHLHCRRPNAHMPLHNDLLLNGLVVHPPHHNPLKDTSITQGGAKIEGENAAAEEQSQHCKTQHLVAPVDAIDGNIGITAAKEFAVDSNVDLRTAIDDTTTWDVSIESVTAPGSDVDAAAAAGETAILTTSKDVAIDRYAAASSKCTVDATVIGKTAIIPVAV</sequence>
<feature type="signal peptide" evidence="1">
    <location>
        <begin position="1"/>
        <end position="19"/>
    </location>
</feature>
<dbReference type="Proteomes" id="UP001630127">
    <property type="component" value="Unassembled WGS sequence"/>
</dbReference>
<evidence type="ECO:0000313" key="3">
    <source>
        <dbReference type="Proteomes" id="UP001630127"/>
    </source>
</evidence>
<name>A0ABD2ZAL9_9GENT</name>
<reference evidence="2 3" key="1">
    <citation type="submission" date="2024-11" db="EMBL/GenBank/DDBJ databases">
        <title>A near-complete genome assembly of Cinchona calisaya.</title>
        <authorList>
            <person name="Lian D.C."/>
            <person name="Zhao X.W."/>
            <person name="Wei L."/>
        </authorList>
    </citation>
    <scope>NUCLEOTIDE SEQUENCE [LARGE SCALE GENOMIC DNA]</scope>
    <source>
        <tissue evidence="2">Nenye</tissue>
    </source>
</reference>
<accession>A0ABD2ZAL9</accession>
<dbReference type="AlphaFoldDB" id="A0ABD2ZAL9"/>
<evidence type="ECO:0000256" key="1">
    <source>
        <dbReference type="SAM" id="SignalP"/>
    </source>
</evidence>
<organism evidence="2 3">
    <name type="scientific">Cinchona calisaya</name>
    <dbReference type="NCBI Taxonomy" id="153742"/>
    <lineage>
        <taxon>Eukaryota</taxon>
        <taxon>Viridiplantae</taxon>
        <taxon>Streptophyta</taxon>
        <taxon>Embryophyta</taxon>
        <taxon>Tracheophyta</taxon>
        <taxon>Spermatophyta</taxon>
        <taxon>Magnoliopsida</taxon>
        <taxon>eudicotyledons</taxon>
        <taxon>Gunneridae</taxon>
        <taxon>Pentapetalae</taxon>
        <taxon>asterids</taxon>
        <taxon>lamiids</taxon>
        <taxon>Gentianales</taxon>
        <taxon>Rubiaceae</taxon>
        <taxon>Cinchonoideae</taxon>
        <taxon>Cinchoneae</taxon>
        <taxon>Cinchona</taxon>
    </lineage>
</organism>
<feature type="chain" id="PRO_5044775877" evidence="1">
    <location>
        <begin position="20"/>
        <end position="232"/>
    </location>
</feature>
<gene>
    <name evidence="2" type="ORF">ACH5RR_023041</name>
</gene>
<dbReference type="EMBL" id="JBJUIK010000010">
    <property type="protein sequence ID" value="KAL3516139.1"/>
    <property type="molecule type" value="Genomic_DNA"/>
</dbReference>
<keyword evidence="1" id="KW-0732">Signal</keyword>
<proteinExistence type="predicted"/>
<comment type="caution">
    <text evidence="2">The sequence shown here is derived from an EMBL/GenBank/DDBJ whole genome shotgun (WGS) entry which is preliminary data.</text>
</comment>
<evidence type="ECO:0000313" key="2">
    <source>
        <dbReference type="EMBL" id="KAL3516139.1"/>
    </source>
</evidence>
<keyword evidence="3" id="KW-1185">Reference proteome</keyword>